<comment type="caution">
    <text evidence="2">The sequence shown here is derived from an EMBL/GenBank/DDBJ whole genome shotgun (WGS) entry which is preliminary data.</text>
</comment>
<gene>
    <name evidence="2" type="ORF">CPY51_18650</name>
</gene>
<protein>
    <submittedName>
        <fullName evidence="2">Uncharacterized protein</fullName>
    </submittedName>
</protein>
<sequence>MALLKQNLTATAKKNEDGGQAQAMLDALNNGTLTVSDPTNGVSITAWDPSATDTTDATTSTTTKTATTIPTTDWNDYLKTHLQRGSNGTFARASDGSFIDKTTGNEAYFGQVGSQFYYLTWSAPKDAATGASTTGTTAGSSTDTSS</sequence>
<accession>A0A2W4CMF1</accession>
<dbReference type="Proteomes" id="UP000248925">
    <property type="component" value="Unassembled WGS sequence"/>
</dbReference>
<evidence type="ECO:0000256" key="1">
    <source>
        <dbReference type="SAM" id="MobiDB-lite"/>
    </source>
</evidence>
<feature type="region of interest" description="Disordered" evidence="1">
    <location>
        <begin position="127"/>
        <end position="146"/>
    </location>
</feature>
<keyword evidence="3" id="KW-1185">Reference proteome</keyword>
<organism evidence="2 3">
    <name type="scientific">Rhizobium tubonense</name>
    <dbReference type="NCBI Taxonomy" id="484088"/>
    <lineage>
        <taxon>Bacteria</taxon>
        <taxon>Pseudomonadati</taxon>
        <taxon>Pseudomonadota</taxon>
        <taxon>Alphaproteobacteria</taxon>
        <taxon>Hyphomicrobiales</taxon>
        <taxon>Rhizobiaceae</taxon>
        <taxon>Rhizobium/Agrobacterium group</taxon>
        <taxon>Rhizobium</taxon>
    </lineage>
</organism>
<name>A0A2W4CMF1_9HYPH</name>
<evidence type="ECO:0000313" key="2">
    <source>
        <dbReference type="EMBL" id="PZM12118.1"/>
    </source>
</evidence>
<dbReference type="AlphaFoldDB" id="A0A2W4CMF1"/>
<evidence type="ECO:0000313" key="3">
    <source>
        <dbReference type="Proteomes" id="UP000248925"/>
    </source>
</evidence>
<dbReference type="EMBL" id="PCDP01000038">
    <property type="protein sequence ID" value="PZM12118.1"/>
    <property type="molecule type" value="Genomic_DNA"/>
</dbReference>
<reference evidence="2 3" key="1">
    <citation type="journal article" date="2018" name="Sci. Rep.">
        <title>Rhizobium tumorigenes sp. nov., a novel plant tumorigenic bacterium isolated from cane gall tumors on thornless blackberry.</title>
        <authorList>
            <person name="Kuzmanovi N."/>
            <person name="Smalla K."/>
            <person name="Gronow S."/>
            <person name="PuBawska J."/>
        </authorList>
    </citation>
    <scope>NUCLEOTIDE SEQUENCE [LARGE SCALE GENOMIC DNA]</scope>
    <source>
        <strain evidence="2 3">CCBAU 85046</strain>
    </source>
</reference>
<proteinExistence type="predicted"/>